<organism evidence="4 5">
    <name type="scientific">Mariprofundus micogutta</name>
    <dbReference type="NCBI Taxonomy" id="1921010"/>
    <lineage>
        <taxon>Bacteria</taxon>
        <taxon>Pseudomonadati</taxon>
        <taxon>Pseudomonadota</taxon>
        <taxon>Candidatius Mariprofundia</taxon>
        <taxon>Mariprofundales</taxon>
        <taxon>Mariprofundaceae</taxon>
        <taxon>Mariprofundus</taxon>
    </lineage>
</organism>
<gene>
    <name evidence="4" type="ORF">MMIC_P0759</name>
</gene>
<comment type="caution">
    <text evidence="4">The sequence shown here is derived from an EMBL/GenBank/DDBJ whole genome shotgun (WGS) entry which is preliminary data.</text>
</comment>
<keyword evidence="1 4" id="KW-0238">DNA-binding</keyword>
<dbReference type="EMBL" id="BDFD01000004">
    <property type="protein sequence ID" value="GAV19801.1"/>
    <property type="molecule type" value="Genomic_DNA"/>
</dbReference>
<accession>A0A1L8CLM5</accession>
<dbReference type="STRING" id="1921010.MMIC_P0759"/>
<evidence type="ECO:0000256" key="1">
    <source>
        <dbReference type="ARBA" id="ARBA00023125"/>
    </source>
</evidence>
<evidence type="ECO:0000256" key="2">
    <source>
        <dbReference type="SAM" id="MobiDB-lite"/>
    </source>
</evidence>
<dbReference type="GO" id="GO:0003677">
    <property type="term" value="F:DNA binding"/>
    <property type="evidence" value="ECO:0007669"/>
    <property type="project" value="UniProtKB-KW"/>
</dbReference>
<protein>
    <submittedName>
        <fullName evidence="4">Putative transposase DNA-binding domain protein</fullName>
    </submittedName>
</protein>
<dbReference type="Proteomes" id="UP000231632">
    <property type="component" value="Unassembled WGS sequence"/>
</dbReference>
<evidence type="ECO:0000313" key="4">
    <source>
        <dbReference type="EMBL" id="GAV19801.1"/>
    </source>
</evidence>
<feature type="domain" description="Cas12f1-like TNB" evidence="3">
    <location>
        <begin position="31"/>
        <end position="97"/>
    </location>
</feature>
<feature type="region of interest" description="Disordered" evidence="2">
    <location>
        <begin position="149"/>
        <end position="168"/>
    </location>
</feature>
<evidence type="ECO:0000313" key="5">
    <source>
        <dbReference type="Proteomes" id="UP000231632"/>
    </source>
</evidence>
<evidence type="ECO:0000259" key="3">
    <source>
        <dbReference type="Pfam" id="PF07282"/>
    </source>
</evidence>
<dbReference type="InterPro" id="IPR010095">
    <property type="entry name" value="Cas12f1-like_TNB"/>
</dbReference>
<dbReference type="NCBIfam" id="NF040570">
    <property type="entry name" value="guided_TnpB"/>
    <property type="match status" value="1"/>
</dbReference>
<sequence>MVRSAKGTLDAPGKKVKQKSGLNKSILNSAWGRVDEFLAYKALRAGKLTIKVPPHFTSQQCSVCGFTHKDNRLKQSVFICQQCGFTENADFNAAINIAAKGIDMILSGDRKTKPKKGCSITKKVGVGYSKPVETPKLVETIVSRGRVKNTNTHRSVKRETPTKTLPNV</sequence>
<dbReference type="RefSeq" id="WP_072659125.1">
    <property type="nucleotide sequence ID" value="NZ_BDFD01000004.1"/>
</dbReference>
<name>A0A1L8CLM5_9PROT</name>
<dbReference type="AlphaFoldDB" id="A0A1L8CLM5"/>
<proteinExistence type="predicted"/>
<keyword evidence="5" id="KW-1185">Reference proteome</keyword>
<dbReference type="Pfam" id="PF07282">
    <property type="entry name" value="Cas12f1-like_TNB"/>
    <property type="match status" value="1"/>
</dbReference>
<reference evidence="4 5" key="1">
    <citation type="journal article" date="2017" name="Arch. Microbiol.">
        <title>Mariprofundus micogutta sp. nov., a novel iron-oxidizing zetaproteobacterium isolated from a deep-sea hydrothermal field at the Bayonnaise knoll of the Izu-Ogasawara arc, and a description of Mariprofundales ord. nov. and Zetaproteobacteria classis nov.</title>
        <authorList>
            <person name="Makita H."/>
            <person name="Tanaka E."/>
            <person name="Mitsunobu S."/>
            <person name="Miyazaki M."/>
            <person name="Nunoura T."/>
            <person name="Uematsu K."/>
            <person name="Takaki Y."/>
            <person name="Nishi S."/>
            <person name="Shimamura S."/>
            <person name="Takai K."/>
        </authorList>
    </citation>
    <scope>NUCLEOTIDE SEQUENCE [LARGE SCALE GENOMIC DNA]</scope>
    <source>
        <strain evidence="4 5">ET2</strain>
    </source>
</reference>